<organism evidence="1 2">
    <name type="scientific">Novipirellula aureliae</name>
    <dbReference type="NCBI Taxonomy" id="2527966"/>
    <lineage>
        <taxon>Bacteria</taxon>
        <taxon>Pseudomonadati</taxon>
        <taxon>Planctomycetota</taxon>
        <taxon>Planctomycetia</taxon>
        <taxon>Pirellulales</taxon>
        <taxon>Pirellulaceae</taxon>
        <taxon>Novipirellula</taxon>
    </lineage>
</organism>
<dbReference type="RefSeq" id="WP_146598177.1">
    <property type="nucleotide sequence ID" value="NZ_SJPY01000001.1"/>
</dbReference>
<comment type="caution">
    <text evidence="1">The sequence shown here is derived from an EMBL/GenBank/DDBJ whole genome shotgun (WGS) entry which is preliminary data.</text>
</comment>
<keyword evidence="2" id="KW-1185">Reference proteome</keyword>
<proteinExistence type="predicted"/>
<dbReference type="AlphaFoldDB" id="A0A5C6EAE2"/>
<gene>
    <name evidence="1" type="ORF">Q31b_06570</name>
</gene>
<protein>
    <submittedName>
        <fullName evidence="1">Uncharacterized protein</fullName>
    </submittedName>
</protein>
<sequence length="98" mass="11105">MDPDAASCPVMFASSMGIRGYSIQLHHPAISVSHKIGGALILLFTVSRLHESTMQRNHSRFSNRQQIAARTYNLGFSKPLVLWQSFIFRVVDEVSWTR</sequence>
<dbReference type="Proteomes" id="UP000315471">
    <property type="component" value="Unassembled WGS sequence"/>
</dbReference>
<dbReference type="EMBL" id="SJPY01000001">
    <property type="protein sequence ID" value="TWU45485.1"/>
    <property type="molecule type" value="Genomic_DNA"/>
</dbReference>
<evidence type="ECO:0000313" key="2">
    <source>
        <dbReference type="Proteomes" id="UP000315471"/>
    </source>
</evidence>
<evidence type="ECO:0000313" key="1">
    <source>
        <dbReference type="EMBL" id="TWU45485.1"/>
    </source>
</evidence>
<name>A0A5C6EAE2_9BACT</name>
<reference evidence="1 2" key="1">
    <citation type="submission" date="2019-02" db="EMBL/GenBank/DDBJ databases">
        <title>Deep-cultivation of Planctomycetes and their phenomic and genomic characterization uncovers novel biology.</title>
        <authorList>
            <person name="Wiegand S."/>
            <person name="Jogler M."/>
            <person name="Boedeker C."/>
            <person name="Pinto D."/>
            <person name="Vollmers J."/>
            <person name="Rivas-Marin E."/>
            <person name="Kohn T."/>
            <person name="Peeters S.H."/>
            <person name="Heuer A."/>
            <person name="Rast P."/>
            <person name="Oberbeckmann S."/>
            <person name="Bunk B."/>
            <person name="Jeske O."/>
            <person name="Meyerdierks A."/>
            <person name="Storesund J.E."/>
            <person name="Kallscheuer N."/>
            <person name="Luecker S."/>
            <person name="Lage O.M."/>
            <person name="Pohl T."/>
            <person name="Merkel B.J."/>
            <person name="Hornburger P."/>
            <person name="Mueller R.-W."/>
            <person name="Bruemmer F."/>
            <person name="Labrenz M."/>
            <person name="Spormann A.M."/>
            <person name="Op Den Camp H."/>
            <person name="Overmann J."/>
            <person name="Amann R."/>
            <person name="Jetten M.S.M."/>
            <person name="Mascher T."/>
            <person name="Medema M.H."/>
            <person name="Devos D.P."/>
            <person name="Kaster A.-K."/>
            <person name="Ovreas L."/>
            <person name="Rohde M."/>
            <person name="Galperin M.Y."/>
            <person name="Jogler C."/>
        </authorList>
    </citation>
    <scope>NUCLEOTIDE SEQUENCE [LARGE SCALE GENOMIC DNA]</scope>
    <source>
        <strain evidence="1 2">Q31b</strain>
    </source>
</reference>
<accession>A0A5C6EAE2</accession>